<feature type="transmembrane region" description="Helical" evidence="1">
    <location>
        <begin position="21"/>
        <end position="38"/>
    </location>
</feature>
<organism evidence="3 4">
    <name type="scientific">Culter alburnus</name>
    <name type="common">Topmouth culter</name>
    <dbReference type="NCBI Taxonomy" id="194366"/>
    <lineage>
        <taxon>Eukaryota</taxon>
        <taxon>Metazoa</taxon>
        <taxon>Chordata</taxon>
        <taxon>Craniata</taxon>
        <taxon>Vertebrata</taxon>
        <taxon>Euteleostomi</taxon>
        <taxon>Actinopterygii</taxon>
        <taxon>Neopterygii</taxon>
        <taxon>Teleostei</taxon>
        <taxon>Ostariophysi</taxon>
        <taxon>Cypriniformes</taxon>
        <taxon>Xenocyprididae</taxon>
        <taxon>Xenocypridinae</taxon>
        <taxon>Culter</taxon>
    </lineage>
</organism>
<feature type="domain" description="Immunoglobulin V-set" evidence="2">
    <location>
        <begin position="44"/>
        <end position="135"/>
    </location>
</feature>
<keyword evidence="1" id="KW-0812">Transmembrane</keyword>
<dbReference type="GO" id="GO:0016020">
    <property type="term" value="C:membrane"/>
    <property type="evidence" value="ECO:0007669"/>
    <property type="project" value="InterPro"/>
</dbReference>
<dbReference type="AlphaFoldDB" id="A0AAW2AKD3"/>
<reference evidence="3 4" key="1">
    <citation type="submission" date="2024-05" db="EMBL/GenBank/DDBJ databases">
        <title>A high-quality chromosomal-level genome assembly of Topmouth culter (Culter alburnus).</title>
        <authorList>
            <person name="Zhao H."/>
        </authorList>
    </citation>
    <scope>NUCLEOTIDE SEQUENCE [LARGE SCALE GENOMIC DNA]</scope>
    <source>
        <strain evidence="3">CATC2023</strain>
        <tissue evidence="3">Muscle</tissue>
    </source>
</reference>
<accession>A0AAW2AKD3</accession>
<dbReference type="PANTHER" id="PTHR15343">
    <property type="entry name" value="CD7"/>
    <property type="match status" value="1"/>
</dbReference>
<keyword evidence="1" id="KW-1133">Transmembrane helix</keyword>
<evidence type="ECO:0000313" key="4">
    <source>
        <dbReference type="Proteomes" id="UP001479290"/>
    </source>
</evidence>
<dbReference type="InterPro" id="IPR039090">
    <property type="entry name" value="CD7"/>
</dbReference>
<keyword evidence="1" id="KW-0472">Membrane</keyword>
<dbReference type="GO" id="GO:0002250">
    <property type="term" value="P:adaptive immune response"/>
    <property type="evidence" value="ECO:0007669"/>
    <property type="project" value="InterPro"/>
</dbReference>
<evidence type="ECO:0000259" key="2">
    <source>
        <dbReference type="Pfam" id="PF07686"/>
    </source>
</evidence>
<feature type="transmembrane region" description="Helical" evidence="1">
    <location>
        <begin position="167"/>
        <end position="188"/>
    </location>
</feature>
<keyword evidence="4" id="KW-1185">Reference proteome</keyword>
<sequence>MISNRNSQSRRAAKMLYVLRYSFLLISICIRSMSWAAISVQVIKGSGHDIIIECSADKTPQDGVYLYKQKEASEQQEIFYFYKPKHLTYKTMNESKVSVSGELPNLTVTLLNVTAKDNGLYWCEFNFEEKTTLGMYTWLWIEEKEKECPKECPNECSQEHLVSTPRMMIILCVVVAVFLWILGIIYMIRKARLFGEEETKTIKCTLRLSL</sequence>
<evidence type="ECO:0000256" key="1">
    <source>
        <dbReference type="SAM" id="Phobius"/>
    </source>
</evidence>
<dbReference type="InterPro" id="IPR013783">
    <property type="entry name" value="Ig-like_fold"/>
</dbReference>
<dbReference type="InterPro" id="IPR036179">
    <property type="entry name" value="Ig-like_dom_sf"/>
</dbReference>
<dbReference type="Gene3D" id="2.60.40.10">
    <property type="entry name" value="Immunoglobulins"/>
    <property type="match status" value="1"/>
</dbReference>
<evidence type="ECO:0000313" key="3">
    <source>
        <dbReference type="EMBL" id="KAK9973214.1"/>
    </source>
</evidence>
<dbReference type="Pfam" id="PF07686">
    <property type="entry name" value="V-set"/>
    <property type="match status" value="1"/>
</dbReference>
<dbReference type="Proteomes" id="UP001479290">
    <property type="component" value="Unassembled WGS sequence"/>
</dbReference>
<protein>
    <recommendedName>
        <fullName evidence="2">Immunoglobulin V-set domain-containing protein</fullName>
    </recommendedName>
</protein>
<dbReference type="EMBL" id="JAWDJR010000006">
    <property type="protein sequence ID" value="KAK9973214.1"/>
    <property type="molecule type" value="Genomic_DNA"/>
</dbReference>
<gene>
    <name evidence="3" type="ORF">ABG768_023955</name>
</gene>
<proteinExistence type="predicted"/>
<dbReference type="PANTHER" id="PTHR15343:SF0">
    <property type="entry name" value="T-CELL ANTIGEN CD7"/>
    <property type="match status" value="1"/>
</dbReference>
<dbReference type="InterPro" id="IPR013106">
    <property type="entry name" value="Ig_V-set"/>
</dbReference>
<comment type="caution">
    <text evidence="3">The sequence shown here is derived from an EMBL/GenBank/DDBJ whole genome shotgun (WGS) entry which is preliminary data.</text>
</comment>
<name>A0AAW2AKD3_CULAL</name>
<dbReference type="SUPFAM" id="SSF48726">
    <property type="entry name" value="Immunoglobulin"/>
    <property type="match status" value="1"/>
</dbReference>
<dbReference type="GO" id="GO:0038023">
    <property type="term" value="F:signaling receptor activity"/>
    <property type="evidence" value="ECO:0007669"/>
    <property type="project" value="InterPro"/>
</dbReference>